<proteinExistence type="inferred from homology"/>
<keyword evidence="2 4" id="KW-0819">tRNA processing</keyword>
<dbReference type="InterPro" id="IPR042214">
    <property type="entry name" value="TruD_catalytic"/>
</dbReference>
<comment type="similarity">
    <text evidence="1 4">Belongs to the pseudouridine synthase TruD family.</text>
</comment>
<dbReference type="InterPro" id="IPR020119">
    <property type="entry name" value="PsdUridine_synth_TruD_CS"/>
</dbReference>
<dbReference type="RefSeq" id="WP_261919805.1">
    <property type="nucleotide sequence ID" value="NZ_CP022011.1"/>
</dbReference>
<comment type="catalytic activity">
    <reaction evidence="4">
        <text>uridine(13) in tRNA = pseudouridine(13) in tRNA</text>
        <dbReference type="Rhea" id="RHEA:42540"/>
        <dbReference type="Rhea" id="RHEA-COMP:10105"/>
        <dbReference type="Rhea" id="RHEA-COMP:10106"/>
        <dbReference type="ChEBI" id="CHEBI:65314"/>
        <dbReference type="ChEBI" id="CHEBI:65315"/>
        <dbReference type="EC" id="5.4.99.27"/>
    </reaction>
</comment>
<dbReference type="SUPFAM" id="SSF55120">
    <property type="entry name" value="Pseudouridine synthase"/>
    <property type="match status" value="1"/>
</dbReference>
<dbReference type="AlphaFoldDB" id="A0A8D4LLP7"/>
<evidence type="ECO:0000256" key="3">
    <source>
        <dbReference type="ARBA" id="ARBA00023235"/>
    </source>
</evidence>
<evidence type="ECO:0000313" key="5">
    <source>
        <dbReference type="EMBL" id="QDJ14109.1"/>
    </source>
</evidence>
<gene>
    <name evidence="4" type="primary">truD</name>
    <name evidence="5" type="ORF">CEP48_01125</name>
</gene>
<comment type="function">
    <text evidence="4">Responsible for synthesis of pseudouridine from uracil-13 in transfer RNAs.</text>
</comment>
<dbReference type="EC" id="5.4.99.27" evidence="4"/>
<dbReference type="GO" id="GO:0003723">
    <property type="term" value="F:RNA binding"/>
    <property type="evidence" value="ECO:0007669"/>
    <property type="project" value="InterPro"/>
</dbReference>
<dbReference type="EMBL" id="CP022011">
    <property type="protein sequence ID" value="QDJ14109.1"/>
    <property type="molecule type" value="Genomic_DNA"/>
</dbReference>
<evidence type="ECO:0000256" key="4">
    <source>
        <dbReference type="HAMAP-Rule" id="MF_01082"/>
    </source>
</evidence>
<dbReference type="PANTHER" id="PTHR47811:SF1">
    <property type="entry name" value="TRNA PSEUDOURIDINE SYNTHASE D"/>
    <property type="match status" value="1"/>
</dbReference>
<evidence type="ECO:0000256" key="2">
    <source>
        <dbReference type="ARBA" id="ARBA00022694"/>
    </source>
</evidence>
<name>A0A8D4LLP7_9PAST</name>
<feature type="active site" description="Nucleophile" evidence="4">
    <location>
        <position position="78"/>
    </location>
</feature>
<dbReference type="NCBIfam" id="NF002155">
    <property type="entry name" value="PRK00984.1-4"/>
    <property type="match status" value="1"/>
</dbReference>
<dbReference type="InterPro" id="IPR001656">
    <property type="entry name" value="PsdUridine_synth_TruD"/>
</dbReference>
<dbReference type="InterPro" id="IPR043165">
    <property type="entry name" value="TruD_insert_sf"/>
</dbReference>
<reference evidence="5" key="1">
    <citation type="submission" date="2017-06" db="EMBL/GenBank/DDBJ databases">
        <title>Genome sequencing of pathogenic and non-pathogenic strains within Bisgaard taxon 40.</title>
        <authorList>
            <person name="Ladner J.T."/>
            <person name="Lovett S.P."/>
            <person name="Koroleva G."/>
            <person name="Lorch J.M."/>
        </authorList>
    </citation>
    <scope>NUCLEOTIDE SEQUENCE</scope>
    <source>
        <strain evidence="5">27576-1-I1</strain>
    </source>
</reference>
<dbReference type="PANTHER" id="PTHR47811">
    <property type="entry name" value="TRNA PSEUDOURIDINE SYNTHASE D"/>
    <property type="match status" value="1"/>
</dbReference>
<dbReference type="InterPro" id="IPR011760">
    <property type="entry name" value="PsdUridine_synth_TruD_insert"/>
</dbReference>
<protein>
    <recommendedName>
        <fullName evidence="4">tRNA pseudouridine synthase D</fullName>
        <ecNumber evidence="4">5.4.99.27</ecNumber>
    </recommendedName>
    <alternativeName>
        <fullName evidence="4">tRNA pseudouridine(13) synthase</fullName>
    </alternativeName>
    <alternativeName>
        <fullName evidence="4">tRNA pseudouridylate synthase D</fullName>
    </alternativeName>
    <alternativeName>
        <fullName evidence="4">tRNA-uridine isomerase D</fullName>
    </alternativeName>
</protein>
<dbReference type="Pfam" id="PF01142">
    <property type="entry name" value="TruD"/>
    <property type="match status" value="2"/>
</dbReference>
<dbReference type="Proteomes" id="UP000955338">
    <property type="component" value="Chromosome"/>
</dbReference>
<keyword evidence="6" id="KW-1185">Reference proteome</keyword>
<dbReference type="InterPro" id="IPR020103">
    <property type="entry name" value="PsdUridine_synth_cat_dom_sf"/>
</dbReference>
<dbReference type="CDD" id="cd02575">
    <property type="entry name" value="PseudoU_synth_EcTruD"/>
    <property type="match status" value="1"/>
</dbReference>
<dbReference type="Gene3D" id="3.30.2350.20">
    <property type="entry name" value="TruD, catalytic domain"/>
    <property type="match status" value="1"/>
</dbReference>
<dbReference type="InterPro" id="IPR050170">
    <property type="entry name" value="TruD_pseudoU_synthase"/>
</dbReference>
<dbReference type="PROSITE" id="PS01268">
    <property type="entry name" value="UPF0024"/>
    <property type="match status" value="1"/>
</dbReference>
<dbReference type="GO" id="GO:0005829">
    <property type="term" value="C:cytosol"/>
    <property type="evidence" value="ECO:0007669"/>
    <property type="project" value="TreeGrafter"/>
</dbReference>
<organism evidence="5 6">
    <name type="scientific">Mergibacter septicus</name>
    <dbReference type="NCBI Taxonomy" id="221402"/>
    <lineage>
        <taxon>Bacteria</taxon>
        <taxon>Pseudomonadati</taxon>
        <taxon>Pseudomonadota</taxon>
        <taxon>Gammaproteobacteria</taxon>
        <taxon>Pasteurellales</taxon>
        <taxon>Pasteurellaceae</taxon>
        <taxon>Mergibacter</taxon>
    </lineage>
</organism>
<dbReference type="HAMAP" id="MF_01082">
    <property type="entry name" value="TruD"/>
    <property type="match status" value="1"/>
</dbReference>
<dbReference type="GO" id="GO:0160150">
    <property type="term" value="F:tRNA pseudouridine(13) synthase activity"/>
    <property type="evidence" value="ECO:0007669"/>
    <property type="project" value="UniProtKB-EC"/>
</dbReference>
<sequence>MLEQLAYLQGKPSQTARLKAQFSDFIVREELGYPFSGEGEFVVVKVRKTDCNTLFVAEKLAQFAGIPAKSVSYAGLKDRHAITEQWFCLHLPRQETPDFSQFNLNGIEILAITRHQRKIRIGSLKGNWFSLLLRDLSATPELVQRLETLKIYGFPNYFGEQRFGHNGNNLAQAYRWAKGEIKIKDRKKRSFYLSAARSEVFNQLLSARLEQGLIRQVLPNDILQLQGSQSWFIADKTQNNLVELQQRLEQQDLNITAPLIGDDAPQCLPEYEQHLVMPYANLLKLMQFERVKSARRAALCLPQQLDWQFTSDGLNLQFFLPTGSYATALVREIALIV</sequence>
<dbReference type="NCBIfam" id="TIGR00094">
    <property type="entry name" value="tRNA_TruD_broad"/>
    <property type="match status" value="1"/>
</dbReference>
<accession>A0A8D4LLP7</accession>
<dbReference type="PROSITE" id="PS50984">
    <property type="entry name" value="TRUD"/>
    <property type="match status" value="1"/>
</dbReference>
<evidence type="ECO:0000313" key="6">
    <source>
        <dbReference type="Proteomes" id="UP000955338"/>
    </source>
</evidence>
<evidence type="ECO:0000256" key="1">
    <source>
        <dbReference type="ARBA" id="ARBA00007953"/>
    </source>
</evidence>
<dbReference type="Gene3D" id="3.30.2340.10">
    <property type="entry name" value="TruD, insertion domain"/>
    <property type="match status" value="1"/>
</dbReference>
<dbReference type="GO" id="GO:0031119">
    <property type="term" value="P:tRNA pseudouridine synthesis"/>
    <property type="evidence" value="ECO:0007669"/>
    <property type="project" value="UniProtKB-UniRule"/>
</dbReference>
<keyword evidence="3 4" id="KW-0413">Isomerase</keyword>